<feature type="region of interest" description="Disordered" evidence="1">
    <location>
        <begin position="55"/>
        <end position="74"/>
    </location>
</feature>
<comment type="caution">
    <text evidence="4">The sequence shown here is derived from an EMBL/GenBank/DDBJ whole genome shotgun (WGS) entry which is preliminary data.</text>
</comment>
<feature type="region of interest" description="Disordered" evidence="1">
    <location>
        <begin position="1263"/>
        <end position="1298"/>
    </location>
</feature>
<dbReference type="EMBL" id="JABBNT010000012">
    <property type="protein sequence ID" value="NMM46752.1"/>
    <property type="molecule type" value="Genomic_DNA"/>
</dbReference>
<dbReference type="InterPro" id="IPR043824">
    <property type="entry name" value="DUF5801"/>
</dbReference>
<dbReference type="Pfam" id="PF17803">
    <property type="entry name" value="Cadherin_4"/>
    <property type="match status" value="1"/>
</dbReference>
<keyword evidence="5" id="KW-1185">Reference proteome</keyword>
<gene>
    <name evidence="4" type="ORF">HH303_19880</name>
</gene>
<feature type="region of interest" description="Disordered" evidence="1">
    <location>
        <begin position="812"/>
        <end position="856"/>
    </location>
</feature>
<evidence type="ECO:0000313" key="4">
    <source>
        <dbReference type="EMBL" id="NMM46752.1"/>
    </source>
</evidence>
<feature type="compositionally biased region" description="Low complexity" evidence="1">
    <location>
        <begin position="842"/>
        <end position="856"/>
    </location>
</feature>
<feature type="domain" description="DUF5801" evidence="3">
    <location>
        <begin position="546"/>
        <end position="683"/>
    </location>
</feature>
<organism evidence="4 5">
    <name type="scientific">Pacificispira spongiicola</name>
    <dbReference type="NCBI Taxonomy" id="2729598"/>
    <lineage>
        <taxon>Bacteria</taxon>
        <taxon>Pseudomonadati</taxon>
        <taxon>Pseudomonadota</taxon>
        <taxon>Alphaproteobacteria</taxon>
        <taxon>Rhodospirillales</taxon>
        <taxon>Rhodospirillaceae</taxon>
        <taxon>Pacificispira</taxon>
    </lineage>
</organism>
<sequence>AGQDENVLENLEFTVTLTDGEGTEVSGAFTVDVIDDVPVLTTGEAPSLATGVTVDEDDVAGGTDEGTDSTSATGDLGLAGKDLYTVNVGADDDNATGQTSLTYDDFDYTITPPSQELKSGGETITYNQSGNVLTASADGETVFTVTLNGDGSYTFDLVGSIDHADGQDENSIALDFGLSGTVKDGVEILDGDGDAVDLSGATVSQTFTVTVVDDVPEASVNQGAVGTADGVSVDEDDLVGGTDEGNDSLSATGNLGLGSGDLITIDYGADGPSDENAPTGLTAADLDYSFDISALPTDLTSEGDAITFTQTNGVLTATADAGGTNERPVFTVSIDPATGSYTFTLQDNLDHETANGQNVEGLTFSVIGTPSAEALAEKDFDQDAIDGLDTAQITQNFSVDVTDDVPVAVNDTTVFATEGGSAVAGNVMLNDTVGADDAGAELTSFTYTDENGATQTGMPGVPVDTQYGALTVNSDGSWIYTPDEESDHTATGGQSLFDGFTYTITDGDGDTATAEQPIKVRDDKPTITVNPPPPGDPNLGADGAFVDEDDLTAAQGDTEVGTDGTGSSAVSGTLTIDGGQDGVGGVTLSVPQALTDMGLESNGVPLTYTVSPDGQTITGSAGADEIFTMTLTGDAQNGYGWAFDLKDAIDHPTATAEDVISNIPFTVTVTDNDGSTASATIEIDVVDDVPTAVDDGDVRLEGAGDTTGSASTGNLLLDNDTLGADADGSEITGISYTNESGQTVTAAVDPTNGVTVDTQYGSLTVNADGSWSYTADDQIDHVNDQDVTDSFTYTMQDGDGDESTAAFSVSIGDEGPEISFPSDGGPQATGSGSVDEDDLKTASGDAVDGSDGSDASQVTKAISVDFGEDGPADTNPLALEIPQALTDMGLKSGTVPLTYTLSPDGQTITGSAGADTIFTMSLGGDAQNGFTYTFDLVGNLDHEEGLGENLIEDIPFTVVATDGDGTEQRGTIEIDVRDDVPDAVDDGEYRLNQAGDSTGNTVTGNLLTDNDTAGADGAEITSFSYTDENGATQTGTPGVEVDTQYGTLTVNSDGSWTYTADSDVVNVNGQDVEDDFTYTLTDGDGDSDTATVHLVIGDDGPEIYFPSDEGPQQTGSGLVDEDDLSTGAGDAVNGTDGTGSSDVTRPVTIDFGVDGPAATDPAILEIPQELIDMGLESNGVPLTYTLSPDNMTITGSAGTDTVFTMTLDGNPTDGFTYTFDLVGNLDHDPVQGENLIEDIPFTIVATDADGTETRGSIEIDVRDDVPELTQTAGPADADTVTVDEDDTADGTDGSQSASATGALGLSAISFGVDAGADGAQASGGVDLDPSNLTITGPTGLTSNGAEVTYNQVGNVLTASANGETVFTVTLNGDDTFTFEMVGNLDHPAGADENTMTLDFGLSGTVGTTFTATDGDGDTVSAGDVTIDHGFSVNVVDDVPEAIVNQDAVGTATTGSVDEDDLADGSSPDAGALTTGGSLGLDDPALIGIDYGADGPAAGAPAGL</sequence>
<dbReference type="Pfam" id="PF19116">
    <property type="entry name" value="DUF5801"/>
    <property type="match status" value="3"/>
</dbReference>
<feature type="domain" description="DUF5801" evidence="3">
    <location>
        <begin position="1280"/>
        <end position="1421"/>
    </location>
</feature>
<reference evidence="4 5" key="1">
    <citation type="submission" date="2020-04" db="EMBL/GenBank/DDBJ databases">
        <title>Rhodospirillaceae bacterium KN72 isolated from deep sea.</title>
        <authorList>
            <person name="Zhang D.-C."/>
        </authorList>
    </citation>
    <scope>NUCLEOTIDE SEQUENCE [LARGE SCALE GENOMIC DNA]</scope>
    <source>
        <strain evidence="4 5">KN72</strain>
    </source>
</reference>
<feature type="non-terminal residue" evidence="4">
    <location>
        <position position="1503"/>
    </location>
</feature>
<feature type="region of interest" description="Disordered" evidence="1">
    <location>
        <begin position="1449"/>
        <end position="1476"/>
    </location>
</feature>
<evidence type="ECO:0000259" key="3">
    <source>
        <dbReference type="Pfam" id="PF19116"/>
    </source>
</evidence>
<feature type="domain" description="RapA2 cadherin-like" evidence="2">
    <location>
        <begin position="971"/>
        <end position="1058"/>
    </location>
</feature>
<dbReference type="NCBIfam" id="TIGR03660">
    <property type="entry name" value="T1SS_rpt_143"/>
    <property type="match status" value="2"/>
</dbReference>
<name>A0A7Y0E3T2_9PROT</name>
<feature type="domain" description="DUF5801" evidence="3">
    <location>
        <begin position="232"/>
        <end position="360"/>
    </location>
</feature>
<feature type="non-terminal residue" evidence="4">
    <location>
        <position position="1"/>
    </location>
</feature>
<proteinExistence type="predicted"/>
<evidence type="ECO:0000259" key="2">
    <source>
        <dbReference type="Pfam" id="PF17803"/>
    </source>
</evidence>
<feature type="region of interest" description="Disordered" evidence="1">
    <location>
        <begin position="1106"/>
        <end position="1145"/>
    </location>
</feature>
<dbReference type="Pfam" id="PF17963">
    <property type="entry name" value="Big_9"/>
    <property type="match status" value="2"/>
</dbReference>
<accession>A0A7Y0E3T2</accession>
<protein>
    <submittedName>
        <fullName evidence="4">Uncharacterized protein</fullName>
    </submittedName>
</protein>
<dbReference type="InterPro" id="IPR019959">
    <property type="entry name" value="T1SS-143_rpt-cont_dom"/>
</dbReference>
<evidence type="ECO:0000256" key="1">
    <source>
        <dbReference type="SAM" id="MobiDB-lite"/>
    </source>
</evidence>
<dbReference type="Proteomes" id="UP000539372">
    <property type="component" value="Unassembled WGS sequence"/>
</dbReference>
<dbReference type="NCBIfam" id="TIGR01965">
    <property type="entry name" value="VCBS_repeat"/>
    <property type="match status" value="3"/>
</dbReference>
<evidence type="ECO:0000313" key="5">
    <source>
        <dbReference type="Proteomes" id="UP000539372"/>
    </source>
</evidence>
<dbReference type="InterPro" id="IPR040853">
    <property type="entry name" value="RapA2_cadherin-like"/>
</dbReference>
<dbReference type="InterPro" id="IPR010221">
    <property type="entry name" value="VCBS_dom"/>
</dbReference>
<dbReference type="RefSeq" id="WP_227421968.1">
    <property type="nucleotide sequence ID" value="NZ_JABBNT010000012.1"/>
</dbReference>